<proteinExistence type="predicted"/>
<dbReference type="PRINTS" id="PR01415">
    <property type="entry name" value="ANKYRIN"/>
</dbReference>
<dbReference type="SMART" id="SM00248">
    <property type="entry name" value="ANK"/>
    <property type="match status" value="2"/>
</dbReference>
<feature type="region of interest" description="Disordered" evidence="5">
    <location>
        <begin position="295"/>
        <end position="314"/>
    </location>
</feature>
<dbReference type="STRING" id="4795.A0A225WNB3"/>
<keyword evidence="2 3" id="KW-0040">ANK repeat</keyword>
<dbReference type="InterPro" id="IPR036770">
    <property type="entry name" value="Ankyrin_rpt-contain_sf"/>
</dbReference>
<dbReference type="PANTHER" id="PTHR24171:SF10">
    <property type="entry name" value="ANKYRIN REPEAT DOMAIN-CONTAINING PROTEIN 29-LIKE"/>
    <property type="match status" value="1"/>
</dbReference>
<reference evidence="7" key="1">
    <citation type="submission" date="2017-03" db="EMBL/GenBank/DDBJ databases">
        <title>Phytopthora megakarya and P. palmivora, two closely related causual agents of cacao black pod achieved similar genome size and gene model numbers by different mechanisms.</title>
        <authorList>
            <person name="Ali S."/>
            <person name="Shao J."/>
            <person name="Larry D.J."/>
            <person name="Kronmiller B."/>
            <person name="Shen D."/>
            <person name="Strem M.D."/>
            <person name="Melnick R.L."/>
            <person name="Guiltinan M.J."/>
            <person name="Tyler B.M."/>
            <person name="Meinhardt L.W."/>
            <person name="Bailey B.A."/>
        </authorList>
    </citation>
    <scope>NUCLEOTIDE SEQUENCE [LARGE SCALE GENOMIC DNA]</scope>
    <source>
        <strain evidence="7">zdho120</strain>
    </source>
</reference>
<feature type="repeat" description="ANK" evidence="3">
    <location>
        <begin position="326"/>
        <end position="358"/>
    </location>
</feature>
<keyword evidence="7" id="KW-1185">Reference proteome</keyword>
<gene>
    <name evidence="6" type="ORF">PHMEG_0006678</name>
</gene>
<dbReference type="Proteomes" id="UP000198211">
    <property type="component" value="Unassembled WGS sequence"/>
</dbReference>
<dbReference type="Gene3D" id="1.25.40.20">
    <property type="entry name" value="Ankyrin repeat-containing domain"/>
    <property type="match status" value="1"/>
</dbReference>
<protein>
    <submittedName>
        <fullName evidence="6">TKL protein kinase</fullName>
    </submittedName>
</protein>
<dbReference type="PROSITE" id="PS50088">
    <property type="entry name" value="ANK_REPEAT"/>
    <property type="match status" value="2"/>
</dbReference>
<feature type="compositionally biased region" description="Basic and acidic residues" evidence="5">
    <location>
        <begin position="303"/>
        <end position="314"/>
    </location>
</feature>
<evidence type="ECO:0000313" key="6">
    <source>
        <dbReference type="EMBL" id="OWZ19125.1"/>
    </source>
</evidence>
<dbReference type="Pfam" id="PF13637">
    <property type="entry name" value="Ank_4"/>
    <property type="match status" value="1"/>
</dbReference>
<dbReference type="GO" id="GO:0016301">
    <property type="term" value="F:kinase activity"/>
    <property type="evidence" value="ECO:0007669"/>
    <property type="project" value="UniProtKB-KW"/>
</dbReference>
<keyword evidence="1" id="KW-0677">Repeat</keyword>
<keyword evidence="6" id="KW-0418">Kinase</keyword>
<comment type="caution">
    <text evidence="6">The sequence shown here is derived from an EMBL/GenBank/DDBJ whole genome shotgun (WGS) entry which is preliminary data.</text>
</comment>
<dbReference type="PROSITE" id="PS50297">
    <property type="entry name" value="ANK_REP_REGION"/>
    <property type="match status" value="2"/>
</dbReference>
<dbReference type="InterPro" id="IPR002110">
    <property type="entry name" value="Ankyrin_rpt"/>
</dbReference>
<organism evidence="6 7">
    <name type="scientific">Phytophthora megakarya</name>
    <dbReference type="NCBI Taxonomy" id="4795"/>
    <lineage>
        <taxon>Eukaryota</taxon>
        <taxon>Sar</taxon>
        <taxon>Stramenopiles</taxon>
        <taxon>Oomycota</taxon>
        <taxon>Peronosporomycetes</taxon>
        <taxon>Peronosporales</taxon>
        <taxon>Peronosporaceae</taxon>
        <taxon>Phytophthora</taxon>
    </lineage>
</organism>
<name>A0A225WNB3_9STRA</name>
<accession>A0A225WNB3</accession>
<evidence type="ECO:0000256" key="3">
    <source>
        <dbReference type="PROSITE-ProRule" id="PRU00023"/>
    </source>
</evidence>
<dbReference type="OrthoDB" id="341259at2759"/>
<dbReference type="EMBL" id="NBNE01000485">
    <property type="protein sequence ID" value="OWZ19125.1"/>
    <property type="molecule type" value="Genomic_DNA"/>
</dbReference>
<evidence type="ECO:0000313" key="7">
    <source>
        <dbReference type="Proteomes" id="UP000198211"/>
    </source>
</evidence>
<keyword evidence="4" id="KW-0175">Coiled coil</keyword>
<dbReference type="SUPFAM" id="SSF48403">
    <property type="entry name" value="Ankyrin repeat"/>
    <property type="match status" value="1"/>
</dbReference>
<dbReference type="PANTHER" id="PTHR24171">
    <property type="entry name" value="ANKYRIN REPEAT DOMAIN-CONTAINING PROTEIN 39-RELATED"/>
    <property type="match status" value="1"/>
</dbReference>
<feature type="repeat" description="ANK" evidence="3">
    <location>
        <begin position="359"/>
        <end position="391"/>
    </location>
</feature>
<sequence>MSSRALADASPSGLYPWYHPAGASSDCDDIFHHSACPAALDLLALSHQRAEALQSLDDDHRYLQALYRGQQARIRALEQEQLCGSLGDALDAFQDRRDNVIELEAARRSLARPLEDHAEDRRRLDREIDHLTSRQASTRAAQALPSSRRLMTLQRELVNARQSRDDIQAGATVLAHEVAQKALEDFISQNQQHISVLKKKLTRAQARLDQAMADRDRFSDDAAAANAGVTRMAAELRSTNRTRNHVIANLKASETHISSTRSTSAGLEQRVTELHVDDTEFEARSTATTGEIASLSRAQADTESGRRVAEDQRDQVTPEVNTATNDGRTALTLAAEEGHLEIVRLLLDHGANVNTTDSETQTPLMKASYRGHEEIVRLLLVNGAAVDITDNSGRTAAEIARLNCRYAIRWVFDEFQSNQSSSTEEGSSERLQDEMESAFELSTKASKLSRLIKGSVHSLAKMKLIGRYIRLRREVGKAVVAA</sequence>
<evidence type="ECO:0000256" key="5">
    <source>
        <dbReference type="SAM" id="MobiDB-lite"/>
    </source>
</evidence>
<feature type="coiled-coil region" evidence="4">
    <location>
        <begin position="194"/>
        <end position="221"/>
    </location>
</feature>
<evidence type="ECO:0000256" key="2">
    <source>
        <dbReference type="ARBA" id="ARBA00023043"/>
    </source>
</evidence>
<evidence type="ECO:0000256" key="1">
    <source>
        <dbReference type="ARBA" id="ARBA00022737"/>
    </source>
</evidence>
<keyword evidence="6" id="KW-0808">Transferase</keyword>
<evidence type="ECO:0000256" key="4">
    <source>
        <dbReference type="SAM" id="Coils"/>
    </source>
</evidence>
<dbReference type="AlphaFoldDB" id="A0A225WNB3"/>